<dbReference type="EMBL" id="CP013235">
    <property type="protein sequence ID" value="AMP10483.1"/>
    <property type="molecule type" value="Genomic_DNA"/>
</dbReference>
<dbReference type="PATRIC" id="fig|279058.17.peg.3003"/>
<accession>A0A127QKD3</accession>
<keyword evidence="2" id="KW-1185">Reference proteome</keyword>
<reference evidence="1 2" key="1">
    <citation type="submission" date="2015-11" db="EMBL/GenBank/DDBJ databases">
        <title>Exploring the genomic traits of fungus-feeding bacterial genus Collimonas.</title>
        <authorList>
            <person name="Song C."/>
            <person name="Schmidt R."/>
            <person name="de Jager V."/>
            <person name="Krzyzanowska D."/>
            <person name="Jongedijk E."/>
            <person name="Cankar K."/>
            <person name="Beekwilder J."/>
            <person name="van Veen A."/>
            <person name="de Boer W."/>
            <person name="van Veen J.A."/>
            <person name="Garbeva P."/>
        </authorList>
    </citation>
    <scope>NUCLEOTIDE SEQUENCE [LARGE SCALE GENOMIC DNA]</scope>
    <source>
        <strain evidence="1 2">Ter282</strain>
    </source>
</reference>
<gene>
    <name evidence="1" type="ORF">CAter282_2755</name>
</gene>
<evidence type="ECO:0000313" key="2">
    <source>
        <dbReference type="Proteomes" id="UP000071778"/>
    </source>
</evidence>
<sequence>MGGILSEGLPQCVANNGGTVRNALNLDEARQALPALRRDCSAEKNYKK</sequence>
<protein>
    <submittedName>
        <fullName evidence="1">Uncharacterized protein</fullName>
    </submittedName>
</protein>
<name>A0A127QKD3_9BURK</name>
<dbReference type="Proteomes" id="UP000071778">
    <property type="component" value="Chromosome"/>
</dbReference>
<organism evidence="1 2">
    <name type="scientific">Collimonas arenae</name>
    <dbReference type="NCBI Taxonomy" id="279058"/>
    <lineage>
        <taxon>Bacteria</taxon>
        <taxon>Pseudomonadati</taxon>
        <taxon>Pseudomonadota</taxon>
        <taxon>Betaproteobacteria</taxon>
        <taxon>Burkholderiales</taxon>
        <taxon>Oxalobacteraceae</taxon>
        <taxon>Collimonas</taxon>
    </lineage>
</organism>
<dbReference type="AlphaFoldDB" id="A0A127QKD3"/>
<evidence type="ECO:0000313" key="1">
    <source>
        <dbReference type="EMBL" id="AMP10483.1"/>
    </source>
</evidence>
<proteinExistence type="predicted"/>